<organism evidence="5 6">
    <name type="scientific">Choanephora cucurbitarum</name>
    <dbReference type="NCBI Taxonomy" id="101091"/>
    <lineage>
        <taxon>Eukaryota</taxon>
        <taxon>Fungi</taxon>
        <taxon>Fungi incertae sedis</taxon>
        <taxon>Mucoromycota</taxon>
        <taxon>Mucoromycotina</taxon>
        <taxon>Mucoromycetes</taxon>
        <taxon>Mucorales</taxon>
        <taxon>Mucorineae</taxon>
        <taxon>Choanephoraceae</taxon>
        <taxon>Choanephoroideae</taxon>
        <taxon>Choanephora</taxon>
    </lineage>
</organism>
<sequence>MTSFPLAIPDKERHWMTLSQEGPLFILHLHHKDNRFTTEFCQALLRALQTVENIFVAQKEPTAMALVTVGNDKIFSNGLDLMHAIEYQPFMDIYLTVLRRFVTFCIPTVAAINGHAFAGGCMLALAHDYRVMRSDRGFMCMNEVDLPSPLSPGMAGLLRYKMSPKTYRDMVLQGHRFTAKEALEQELVDIICPQDQVLPKAKELALTWAPKAKSGIVYKQLKDEMYRDIVSLLNVPFHRLAPKLDTYEDGFSSKRCSTSSSLTTLSHNLLESRIQALEQQLEHRIQKEIALESQLLILQQQLQDKTNQPLSRISKRINSFLSHKEQQKQQDFSFELKRDTYQNILFDDHQDYSILTHLFSPSSTLPDHSEPPSNASTSLFLHRLKFMIQEFNKSEHPALIDVGMDLHCLIESWETHYGQTIAKYQQKQLKDQESITQLLRALHRSVLKNRMLEKDAKWLIKHKKCHMRPPCLKTKEVAARELAQLSSRLAHVQEEKEEYETTVEMMRREMEGMLEELEDVRQQRTRYKQQAARLRESVQKRIQHDEMDEEEATQLLYREAERQANDLDRECKRQSLALISLRNELKSTEQKYQTIKLETNKRLIQLEQLNQTLTWELKQTHDLAAKEHGLEKALEAAIAEASLLRTRIYQLERQEGLTKLLFQDINRIEFVLLSKTQPSKQIANYLELADRIEIEQRQWKQENRKLLKRQYDIDALRMHRESRELASQMSELEYEVERMKEAHKKELALYQHQANANLERQLQQSYLTQKIKEQELRDQLEVSFQKNQTLQQESLVLYGRNLLLTSQLGKITF</sequence>
<dbReference type="AlphaFoldDB" id="A0A1C7NP76"/>
<dbReference type="InterPro" id="IPR029045">
    <property type="entry name" value="ClpP/crotonase-like_dom_sf"/>
</dbReference>
<evidence type="ECO:0000256" key="1">
    <source>
        <dbReference type="ARBA" id="ARBA00000452"/>
    </source>
</evidence>
<comment type="caution">
    <text evidence="5">The sequence shown here is derived from an EMBL/GenBank/DDBJ whole genome shotgun (WGS) entry which is preliminary data.</text>
</comment>
<feature type="coiled-coil region" evidence="4">
    <location>
        <begin position="475"/>
        <end position="598"/>
    </location>
</feature>
<dbReference type="SUPFAM" id="SSF52096">
    <property type="entry name" value="ClpP/crotonase"/>
    <property type="match status" value="1"/>
</dbReference>
<dbReference type="Pfam" id="PF00378">
    <property type="entry name" value="ECH_1"/>
    <property type="match status" value="1"/>
</dbReference>
<feature type="coiled-coil region" evidence="4">
    <location>
        <begin position="682"/>
        <end position="742"/>
    </location>
</feature>
<dbReference type="EMBL" id="LUGH01000029">
    <property type="protein sequence ID" value="OBZ90912.1"/>
    <property type="molecule type" value="Genomic_DNA"/>
</dbReference>
<dbReference type="GO" id="GO:0006635">
    <property type="term" value="P:fatty acid beta-oxidation"/>
    <property type="evidence" value="ECO:0007669"/>
    <property type="project" value="TreeGrafter"/>
</dbReference>
<dbReference type="Gene3D" id="3.90.226.10">
    <property type="entry name" value="2-enoyl-CoA Hydratase, Chain A, domain 1"/>
    <property type="match status" value="1"/>
</dbReference>
<evidence type="ECO:0000256" key="3">
    <source>
        <dbReference type="ARBA" id="ARBA00023098"/>
    </source>
</evidence>
<accession>A0A1C7NP76</accession>
<dbReference type="Proteomes" id="UP000093000">
    <property type="component" value="Unassembled WGS sequence"/>
</dbReference>
<evidence type="ECO:0000256" key="4">
    <source>
        <dbReference type="SAM" id="Coils"/>
    </source>
</evidence>
<keyword evidence="6" id="KW-1185">Reference proteome</keyword>
<protein>
    <submittedName>
        <fullName evidence="5">Enoyl-CoA delta isomerase 3</fullName>
    </submittedName>
</protein>
<keyword evidence="3" id="KW-0443">Lipid metabolism</keyword>
<keyword evidence="5" id="KW-0413">Isomerase</keyword>
<dbReference type="OrthoDB" id="1696280at2759"/>
<gene>
    <name evidence="5" type="primary">ECI3</name>
    <name evidence="5" type="ORF">A0J61_01051</name>
</gene>
<dbReference type="GO" id="GO:0004165">
    <property type="term" value="F:delta(3)-delta(2)-enoyl-CoA isomerase activity"/>
    <property type="evidence" value="ECO:0007669"/>
    <property type="project" value="UniProtKB-EC"/>
</dbReference>
<dbReference type="CDD" id="cd06558">
    <property type="entry name" value="crotonase-like"/>
    <property type="match status" value="1"/>
</dbReference>
<dbReference type="PANTHER" id="PTHR11941:SF75">
    <property type="entry name" value="ENOYL-COA HYDRATASE_ISOMERASE FAMILY PROTEIN"/>
    <property type="match status" value="1"/>
</dbReference>
<evidence type="ECO:0000313" key="5">
    <source>
        <dbReference type="EMBL" id="OBZ90912.1"/>
    </source>
</evidence>
<dbReference type="GO" id="GO:0005777">
    <property type="term" value="C:peroxisome"/>
    <property type="evidence" value="ECO:0007669"/>
    <property type="project" value="TreeGrafter"/>
</dbReference>
<name>A0A1C7NP76_9FUNG</name>
<dbReference type="InParanoid" id="A0A1C7NP76"/>
<dbReference type="PANTHER" id="PTHR11941">
    <property type="entry name" value="ENOYL-COA HYDRATASE-RELATED"/>
    <property type="match status" value="1"/>
</dbReference>
<proteinExistence type="predicted"/>
<evidence type="ECO:0000313" key="6">
    <source>
        <dbReference type="Proteomes" id="UP000093000"/>
    </source>
</evidence>
<dbReference type="STRING" id="101091.A0A1C7NP76"/>
<comment type="catalytic activity">
    <reaction evidence="2">
        <text>a (3E)-enoyl-CoA = a 4-saturated (2E)-enoyl-CoA</text>
        <dbReference type="Rhea" id="RHEA:45228"/>
        <dbReference type="ChEBI" id="CHEBI:58521"/>
        <dbReference type="ChEBI" id="CHEBI:85097"/>
        <dbReference type="EC" id="5.3.3.8"/>
    </reaction>
</comment>
<keyword evidence="4" id="KW-0175">Coiled coil</keyword>
<dbReference type="FunFam" id="3.90.226.10:FF:000049">
    <property type="entry name" value="Enoyl-CoA delta isomerase 3"/>
    <property type="match status" value="1"/>
</dbReference>
<evidence type="ECO:0000256" key="2">
    <source>
        <dbReference type="ARBA" id="ARBA00000765"/>
    </source>
</evidence>
<dbReference type="InterPro" id="IPR001753">
    <property type="entry name" value="Enoyl-CoA_hydra/iso"/>
</dbReference>
<reference evidence="5 6" key="1">
    <citation type="submission" date="2016-03" db="EMBL/GenBank/DDBJ databases">
        <title>Choanephora cucurbitarum.</title>
        <authorList>
            <person name="Min B."/>
            <person name="Park H."/>
            <person name="Park J.-H."/>
            <person name="Shin H.-D."/>
            <person name="Choi I.-G."/>
        </authorList>
    </citation>
    <scope>NUCLEOTIDE SEQUENCE [LARGE SCALE GENOMIC DNA]</scope>
    <source>
        <strain evidence="5 6">KUS-F28377</strain>
    </source>
</reference>
<comment type="catalytic activity">
    <reaction evidence="1">
        <text>a (3Z)-enoyl-CoA = a 4-saturated (2E)-enoyl-CoA</text>
        <dbReference type="Rhea" id="RHEA:45900"/>
        <dbReference type="ChEBI" id="CHEBI:85097"/>
        <dbReference type="ChEBI" id="CHEBI:85489"/>
        <dbReference type="EC" id="5.3.3.8"/>
    </reaction>
</comment>